<evidence type="ECO:0000313" key="2">
    <source>
        <dbReference type="Proteomes" id="UP001157006"/>
    </source>
</evidence>
<dbReference type="Proteomes" id="UP001157006">
    <property type="component" value="Chromosome 5"/>
</dbReference>
<evidence type="ECO:0000313" key="1">
    <source>
        <dbReference type="EMBL" id="CAI8612824.1"/>
    </source>
</evidence>
<organism evidence="1 2">
    <name type="scientific">Vicia faba</name>
    <name type="common">Broad bean</name>
    <name type="synonym">Faba vulgaris</name>
    <dbReference type="NCBI Taxonomy" id="3906"/>
    <lineage>
        <taxon>Eukaryota</taxon>
        <taxon>Viridiplantae</taxon>
        <taxon>Streptophyta</taxon>
        <taxon>Embryophyta</taxon>
        <taxon>Tracheophyta</taxon>
        <taxon>Spermatophyta</taxon>
        <taxon>Magnoliopsida</taxon>
        <taxon>eudicotyledons</taxon>
        <taxon>Gunneridae</taxon>
        <taxon>Pentapetalae</taxon>
        <taxon>rosids</taxon>
        <taxon>fabids</taxon>
        <taxon>Fabales</taxon>
        <taxon>Fabaceae</taxon>
        <taxon>Papilionoideae</taxon>
        <taxon>50 kb inversion clade</taxon>
        <taxon>NPAAA clade</taxon>
        <taxon>Hologalegina</taxon>
        <taxon>IRL clade</taxon>
        <taxon>Fabeae</taxon>
        <taxon>Vicia</taxon>
    </lineage>
</organism>
<reference evidence="1 2" key="1">
    <citation type="submission" date="2023-01" db="EMBL/GenBank/DDBJ databases">
        <authorList>
            <person name="Kreplak J."/>
        </authorList>
    </citation>
    <scope>NUCLEOTIDE SEQUENCE [LARGE SCALE GENOMIC DNA]</scope>
</reference>
<dbReference type="EMBL" id="OX451740">
    <property type="protein sequence ID" value="CAI8612824.1"/>
    <property type="molecule type" value="Genomic_DNA"/>
</dbReference>
<name>A0AAV1AQU4_VICFA</name>
<dbReference type="PANTHER" id="PTHR33103:SF102">
    <property type="entry name" value="DUF674 FAMILY PROTEIN"/>
    <property type="match status" value="1"/>
</dbReference>
<dbReference type="PANTHER" id="PTHR33103">
    <property type="entry name" value="OS01G0153900 PROTEIN"/>
    <property type="match status" value="1"/>
</dbReference>
<dbReference type="InterPro" id="IPR007750">
    <property type="entry name" value="DUF674"/>
</dbReference>
<protein>
    <recommendedName>
        <fullName evidence="3">DUF674 family protein</fullName>
    </recommendedName>
</protein>
<dbReference type="AlphaFoldDB" id="A0AAV1AQU4"/>
<sequence length="420" mass="47096">MANLLRKLNLCTSTKVRILVDEVRNKVLFLQAGKDFVDVLLSFLTLPLGTIARLVSQESNMENVNVGCINFLYESVANLDKGKFLSTLERELSVRPINSMDQYCRFLKLNVDNTEKSRSFRCRHKECELVPGSWNCMCFMDKKDVLCSVLSTPKKGFVPKTATFIVSDDLSVKPDNSQSPISIAKYLGCEDVDNIKILTVNVTRKEIIDLVKCSLVSTTPLTDVFVTKKLFRENPRPVNVLDLDDCRNGALLVRKTIEVKAMVRKSNSKILYALGEEDFADLLLMFLRFPLGGVENMLNGNSGFDNIDNLFKSMLDLDPERYMKSRQDMVSKQLKSNFDGKKIMKSPSMYMVTDDLIVTPGSSTSAISFLTDMKIPLSDLEERLIRIGNKEAHSLLKASLISPTALTHGLGPFLTTSKGK</sequence>
<evidence type="ECO:0008006" key="3">
    <source>
        <dbReference type="Google" id="ProtNLM"/>
    </source>
</evidence>
<accession>A0AAV1AQU4</accession>
<gene>
    <name evidence="1" type="ORF">VFH_V052760</name>
</gene>
<keyword evidence="2" id="KW-1185">Reference proteome</keyword>
<proteinExistence type="predicted"/>
<dbReference type="Pfam" id="PF05056">
    <property type="entry name" value="DUF674"/>
    <property type="match status" value="1"/>
</dbReference>